<feature type="non-terminal residue" evidence="2">
    <location>
        <position position="1"/>
    </location>
</feature>
<dbReference type="AlphaFoldDB" id="A0A6J4SFM8"/>
<reference evidence="2" key="1">
    <citation type="submission" date="2020-02" db="EMBL/GenBank/DDBJ databases">
        <authorList>
            <person name="Meier V. D."/>
        </authorList>
    </citation>
    <scope>NUCLEOTIDE SEQUENCE</scope>
    <source>
        <strain evidence="2">AVDCRST_MAG85</strain>
    </source>
</reference>
<feature type="non-terminal residue" evidence="2">
    <location>
        <position position="431"/>
    </location>
</feature>
<dbReference type="EMBL" id="CADCVT010000172">
    <property type="protein sequence ID" value="CAA9497172.1"/>
    <property type="molecule type" value="Genomic_DNA"/>
</dbReference>
<gene>
    <name evidence="2" type="ORF">AVDCRST_MAG85-1536</name>
</gene>
<sequence length="431" mass="47285">AAGAPDLRRHLRLPAARRRSRGRRGGVRSAGPAGARAVGPEGRARQGARLLRAAARRRQARAGASRSGHGRQGGGQLGLDLRAGAHAARDPLVPHRPARAGDAGRAAQRRVRRARDPHDARAVGTPHRDPRPLAGRHGPALGAAVLARHAQAGRRPRRVRPVEPRHDRGPRLRVRRLLGGQHAAGRPDGVHARAELVRRDVGRHLLHERLHAPRPDGPPERQRGDRVLLLAHRRGAAHERRDPGHLPQREVRAPRDRHGRPDRVRTGDGRARERRAGRPEARAADGVRAGLPRGRGPRHRAGQRRRGRRLVPELQAEDGRQGARPGVLHDRRRMSGGRAPLRPRGRTILRGHLHVEAPVRRPPTGAAPPGRDARRQAHRGPPPRRAPARGRRPARQAARHGGPAPARHDAKRQAGHRHPPLPHLHAARSQL</sequence>
<feature type="region of interest" description="Disordered" evidence="1">
    <location>
        <begin position="1"/>
        <end position="78"/>
    </location>
</feature>
<organism evidence="2">
    <name type="scientific">uncultured Solirubrobacteraceae bacterium</name>
    <dbReference type="NCBI Taxonomy" id="1162706"/>
    <lineage>
        <taxon>Bacteria</taxon>
        <taxon>Bacillati</taxon>
        <taxon>Actinomycetota</taxon>
        <taxon>Thermoleophilia</taxon>
        <taxon>Solirubrobacterales</taxon>
        <taxon>Solirubrobacteraceae</taxon>
        <taxon>environmental samples</taxon>
    </lineage>
</organism>
<feature type="compositionally biased region" description="Basic residues" evidence="1">
    <location>
        <begin position="376"/>
        <end position="398"/>
    </location>
</feature>
<protein>
    <submittedName>
        <fullName evidence="2">Lipase, class 2</fullName>
    </submittedName>
</protein>
<feature type="compositionally biased region" description="Low complexity" evidence="1">
    <location>
        <begin position="27"/>
        <end position="53"/>
    </location>
</feature>
<proteinExistence type="predicted"/>
<feature type="region of interest" description="Disordered" evidence="1">
    <location>
        <begin position="90"/>
        <end position="134"/>
    </location>
</feature>
<feature type="compositionally biased region" description="Basic residues" evidence="1">
    <location>
        <begin position="295"/>
        <end position="309"/>
    </location>
</feature>
<feature type="region of interest" description="Disordered" evidence="1">
    <location>
        <begin position="148"/>
        <end position="192"/>
    </location>
</feature>
<feature type="compositionally biased region" description="Basic and acidic residues" evidence="1">
    <location>
        <begin position="160"/>
        <end position="170"/>
    </location>
</feature>
<evidence type="ECO:0000313" key="2">
    <source>
        <dbReference type="EMBL" id="CAA9497172.1"/>
    </source>
</evidence>
<evidence type="ECO:0000256" key="1">
    <source>
        <dbReference type="SAM" id="MobiDB-lite"/>
    </source>
</evidence>
<name>A0A6J4SFM8_9ACTN</name>
<feature type="compositionally biased region" description="Basic and acidic residues" evidence="1">
    <location>
        <begin position="236"/>
        <end position="285"/>
    </location>
</feature>
<feature type="compositionally biased region" description="Basic residues" evidence="1">
    <location>
        <begin position="330"/>
        <end position="352"/>
    </location>
</feature>
<feature type="region of interest" description="Disordered" evidence="1">
    <location>
        <begin position="234"/>
        <end position="431"/>
    </location>
</feature>
<feature type="compositionally biased region" description="Basic residues" evidence="1">
    <location>
        <begin position="9"/>
        <end position="26"/>
    </location>
</feature>
<accession>A0A6J4SFM8</accession>
<feature type="compositionally biased region" description="Basic and acidic residues" evidence="1">
    <location>
        <begin position="114"/>
        <end position="131"/>
    </location>
</feature>